<gene>
    <name evidence="1" type="ORF">DERYTH_LOCUS17751</name>
</gene>
<organism evidence="1 2">
    <name type="scientific">Dentiscutata erythropus</name>
    <dbReference type="NCBI Taxonomy" id="1348616"/>
    <lineage>
        <taxon>Eukaryota</taxon>
        <taxon>Fungi</taxon>
        <taxon>Fungi incertae sedis</taxon>
        <taxon>Mucoromycota</taxon>
        <taxon>Glomeromycotina</taxon>
        <taxon>Glomeromycetes</taxon>
        <taxon>Diversisporales</taxon>
        <taxon>Gigasporaceae</taxon>
        <taxon>Dentiscutata</taxon>
    </lineage>
</organism>
<dbReference type="Proteomes" id="UP000789405">
    <property type="component" value="Unassembled WGS sequence"/>
</dbReference>
<sequence length="227" mass="24688">AINPNITSFDPNVYTSFTIDSSDTTTQNEGFLSLGTSQNTSPNVTNVTVNTRIASPKQGNAYFTDSFLVLPQQSISPIALNVDNFDVYLANMSSNQPINVHTTTGNIFMRNLNISNANLYSEKASIHGRIFLSNTIIVNQTSDGEVDLFINIVPNATNPKIYINANNGHVRLILNKTFAGTYNVITSGKVMFSESRRKPISLPAQGTYGNGTALLEVISNSNVRIGF</sequence>
<proteinExistence type="predicted"/>
<dbReference type="EMBL" id="CAJVPY010017087">
    <property type="protein sequence ID" value="CAG8760252.1"/>
    <property type="molecule type" value="Genomic_DNA"/>
</dbReference>
<evidence type="ECO:0000313" key="1">
    <source>
        <dbReference type="EMBL" id="CAG8760252.1"/>
    </source>
</evidence>
<dbReference type="OrthoDB" id="2387030at2759"/>
<protein>
    <submittedName>
        <fullName evidence="1">100_t:CDS:1</fullName>
    </submittedName>
</protein>
<dbReference type="AlphaFoldDB" id="A0A9N9J116"/>
<accession>A0A9N9J116</accession>
<feature type="non-terminal residue" evidence="1">
    <location>
        <position position="227"/>
    </location>
</feature>
<evidence type="ECO:0000313" key="2">
    <source>
        <dbReference type="Proteomes" id="UP000789405"/>
    </source>
</evidence>
<comment type="caution">
    <text evidence="1">The sequence shown here is derived from an EMBL/GenBank/DDBJ whole genome shotgun (WGS) entry which is preliminary data.</text>
</comment>
<name>A0A9N9J116_9GLOM</name>
<reference evidence="1" key="1">
    <citation type="submission" date="2021-06" db="EMBL/GenBank/DDBJ databases">
        <authorList>
            <person name="Kallberg Y."/>
            <person name="Tangrot J."/>
            <person name="Rosling A."/>
        </authorList>
    </citation>
    <scope>NUCLEOTIDE SEQUENCE</scope>
    <source>
        <strain evidence="1">MA453B</strain>
    </source>
</reference>
<keyword evidence="2" id="KW-1185">Reference proteome</keyword>